<dbReference type="SUPFAM" id="SSF53041">
    <property type="entry name" value="Resolvase-like"/>
    <property type="match status" value="1"/>
</dbReference>
<dbReference type="Pfam" id="PF12728">
    <property type="entry name" value="HTH_17"/>
    <property type="match status" value="1"/>
</dbReference>
<name>A0A7U6JFN2_CALEA</name>
<proteinExistence type="predicted"/>
<keyword evidence="2" id="KW-0238">DNA-binding</keyword>
<dbReference type="InterPro" id="IPR000551">
    <property type="entry name" value="MerR-type_HTH_dom"/>
</dbReference>
<dbReference type="FunFam" id="3.40.50.1390:FF:000002">
    <property type="entry name" value="ORF1 in transposon ISC1904"/>
    <property type="match status" value="1"/>
</dbReference>
<dbReference type="OrthoDB" id="9814833at2"/>
<feature type="active site" description="O-(5'-phospho-DNA)-serine intermediate" evidence="4">
    <location>
        <position position="75"/>
    </location>
</feature>
<reference evidence="7 8" key="1">
    <citation type="submission" date="2011-01" db="EMBL/GenBank/DDBJ databases">
        <title>Whole genome sequence of Caldisericum exile AZM16c01.</title>
        <authorList>
            <person name="Narita-Yamada S."/>
            <person name="Kawakoshi A."/>
            <person name="Nakamura S."/>
            <person name="Sasagawa M."/>
            <person name="Fukada J."/>
            <person name="Sekine M."/>
            <person name="Kato Y."/>
            <person name="Fukai R."/>
            <person name="Sasaki K."/>
            <person name="Hanamaki A."/>
            <person name="Narita H."/>
            <person name="Konno Y."/>
            <person name="Mori K."/>
            <person name="Yamazaki S."/>
            <person name="Suzuki K."/>
            <person name="Fujita N."/>
        </authorList>
    </citation>
    <scope>NUCLEOTIDE SEQUENCE [LARGE SCALE GENOMIC DNA]</scope>
    <source>
        <strain evidence="8">DSM 21853 / NBRC 104410 / AZM16c01</strain>
    </source>
</reference>
<sequence>MENRKLLTMQNLKEIYGISKGTILSWEKQKLINPIKTPGGHRRYLKDDIEKLLSLTQEKAIYDIEKDTILYARVSTKKQEKYLENQINRLKEYANSKNYNKEVIYEIASGINENRKGLRELLNAVKNGKVRRIIIEYPDRLARFRFEYLKFFIETFGVELIVINGKENIEDMNQELAEDLIAIVTSFSARIYGKRGGKRKGVTIHDNLAV</sequence>
<dbReference type="GO" id="GO:0003677">
    <property type="term" value="F:DNA binding"/>
    <property type="evidence" value="ECO:0007669"/>
    <property type="project" value="UniProtKB-KW"/>
</dbReference>
<dbReference type="GO" id="GO:0015074">
    <property type="term" value="P:DNA integration"/>
    <property type="evidence" value="ECO:0007669"/>
    <property type="project" value="UniProtKB-KW"/>
</dbReference>
<evidence type="ECO:0000313" key="8">
    <source>
        <dbReference type="Proteomes" id="UP000004793"/>
    </source>
</evidence>
<accession>A0A7U6JFN2</accession>
<dbReference type="Pfam" id="PF00239">
    <property type="entry name" value="Resolvase"/>
    <property type="match status" value="1"/>
</dbReference>
<dbReference type="InterPro" id="IPR041657">
    <property type="entry name" value="HTH_17"/>
</dbReference>
<dbReference type="Proteomes" id="UP000004793">
    <property type="component" value="Chromosome"/>
</dbReference>
<dbReference type="Gene3D" id="1.10.287.2170">
    <property type="match status" value="1"/>
</dbReference>
<evidence type="ECO:0000313" key="7">
    <source>
        <dbReference type="EMBL" id="BAL81708.1"/>
    </source>
</evidence>
<feature type="domain" description="Resolvase/invertase-type recombinase catalytic" evidence="6">
    <location>
        <begin position="67"/>
        <end position="210"/>
    </location>
</feature>
<feature type="domain" description="HTH merR-type" evidence="5">
    <location>
        <begin position="6"/>
        <end position="53"/>
    </location>
</feature>
<gene>
    <name evidence="7" type="ordered locus">CSE_15820</name>
</gene>
<evidence type="ECO:0000259" key="5">
    <source>
        <dbReference type="PROSITE" id="PS50937"/>
    </source>
</evidence>
<dbReference type="AlphaFoldDB" id="A0A7U6JFN2"/>
<dbReference type="InterPro" id="IPR036162">
    <property type="entry name" value="Resolvase-like_N_sf"/>
</dbReference>
<dbReference type="EMBL" id="AP012051">
    <property type="protein sequence ID" value="BAL81708.1"/>
    <property type="molecule type" value="Genomic_DNA"/>
</dbReference>
<dbReference type="KEGG" id="cex:CSE_15820"/>
<evidence type="ECO:0000259" key="6">
    <source>
        <dbReference type="PROSITE" id="PS51736"/>
    </source>
</evidence>
<dbReference type="NCBIfam" id="NF033518">
    <property type="entry name" value="transpos_IS607"/>
    <property type="match status" value="1"/>
</dbReference>
<dbReference type="PROSITE" id="PS50937">
    <property type="entry name" value="HTH_MERR_2"/>
    <property type="match status" value="1"/>
</dbReference>
<keyword evidence="3" id="KW-0233">DNA recombination</keyword>
<organism evidence="7 8">
    <name type="scientific">Caldisericum exile (strain DSM 21853 / NBRC 104410 / AZM16c01)</name>
    <dbReference type="NCBI Taxonomy" id="511051"/>
    <lineage>
        <taxon>Bacteria</taxon>
        <taxon>Pseudomonadati</taxon>
        <taxon>Caldisericota/Cryosericota group</taxon>
        <taxon>Caldisericota</taxon>
        <taxon>Caldisericia</taxon>
        <taxon>Caldisericales</taxon>
        <taxon>Caldisericaceae</taxon>
        <taxon>Caldisericum</taxon>
    </lineage>
</organism>
<dbReference type="GO" id="GO:0000150">
    <property type="term" value="F:DNA strand exchange activity"/>
    <property type="evidence" value="ECO:0007669"/>
    <property type="project" value="InterPro"/>
</dbReference>
<evidence type="ECO:0000256" key="4">
    <source>
        <dbReference type="PROSITE-ProRule" id="PRU10137"/>
    </source>
</evidence>
<dbReference type="SUPFAM" id="SSF46955">
    <property type="entry name" value="Putative DNA-binding domain"/>
    <property type="match status" value="1"/>
</dbReference>
<keyword evidence="8" id="KW-1185">Reference proteome</keyword>
<dbReference type="InterPro" id="IPR006118">
    <property type="entry name" value="Recombinase_CS"/>
</dbReference>
<protein>
    <submittedName>
        <fullName evidence="7">Transposase for insertion sequence element</fullName>
    </submittedName>
</protein>
<dbReference type="InterPro" id="IPR009061">
    <property type="entry name" value="DNA-bd_dom_put_sf"/>
</dbReference>
<keyword evidence="1" id="KW-0229">DNA integration</keyword>
<dbReference type="Gene3D" id="3.40.50.1390">
    <property type="entry name" value="Resolvase, N-terminal catalytic domain"/>
    <property type="match status" value="1"/>
</dbReference>
<dbReference type="InterPro" id="IPR051491">
    <property type="entry name" value="Recombinase/Transposase-rel"/>
</dbReference>
<dbReference type="InterPro" id="IPR041718">
    <property type="entry name" value="IS607_transposase-like"/>
</dbReference>
<dbReference type="SMART" id="SM00857">
    <property type="entry name" value="Resolvase"/>
    <property type="match status" value="1"/>
</dbReference>
<dbReference type="InterPro" id="IPR048046">
    <property type="entry name" value="Transpos_IS607"/>
</dbReference>
<evidence type="ECO:0000256" key="2">
    <source>
        <dbReference type="ARBA" id="ARBA00023125"/>
    </source>
</evidence>
<evidence type="ECO:0000256" key="3">
    <source>
        <dbReference type="ARBA" id="ARBA00023172"/>
    </source>
</evidence>
<dbReference type="GO" id="GO:0006355">
    <property type="term" value="P:regulation of DNA-templated transcription"/>
    <property type="evidence" value="ECO:0007669"/>
    <property type="project" value="InterPro"/>
</dbReference>
<dbReference type="PROSITE" id="PS51736">
    <property type="entry name" value="RECOMBINASES_3"/>
    <property type="match status" value="1"/>
</dbReference>
<dbReference type="CDD" id="cd03769">
    <property type="entry name" value="SR_IS607_transposase_like"/>
    <property type="match status" value="1"/>
</dbReference>
<dbReference type="RefSeq" id="WP_014454102.1">
    <property type="nucleotide sequence ID" value="NC_017096.1"/>
</dbReference>
<dbReference type="PANTHER" id="PTHR36172">
    <property type="match status" value="1"/>
</dbReference>
<evidence type="ECO:0000256" key="1">
    <source>
        <dbReference type="ARBA" id="ARBA00022908"/>
    </source>
</evidence>
<dbReference type="Gene3D" id="1.10.1660.10">
    <property type="match status" value="1"/>
</dbReference>
<dbReference type="InterPro" id="IPR006119">
    <property type="entry name" value="Resolv_N"/>
</dbReference>
<dbReference type="PANTHER" id="PTHR36172:SF1">
    <property type="entry name" value="RESOLVASE-RELATED"/>
    <property type="match status" value="1"/>
</dbReference>
<dbReference type="PROSITE" id="PS00397">
    <property type="entry name" value="RECOMBINASES_1"/>
    <property type="match status" value="1"/>
</dbReference>